<dbReference type="RefSeq" id="WP_013493902.1">
    <property type="nucleotide sequence ID" value="NC_014830.1"/>
</dbReference>
<gene>
    <name evidence="1" type="ordered locus">Intca_3104</name>
</gene>
<reference evidence="1 2" key="1">
    <citation type="journal article" date="2010" name="Stand. Genomic Sci.">
        <title>Complete genome sequence of Intrasporangium calvum type strain (7 KIP).</title>
        <authorList>
            <person name="Del Rio T.G."/>
            <person name="Chertkov O."/>
            <person name="Yasawong M."/>
            <person name="Lucas S."/>
            <person name="Deshpande S."/>
            <person name="Cheng J.F."/>
            <person name="Detter C."/>
            <person name="Tapia R."/>
            <person name="Han C."/>
            <person name="Goodwin L."/>
            <person name="Pitluck S."/>
            <person name="Liolios K."/>
            <person name="Ivanova N."/>
            <person name="Mavromatis K."/>
            <person name="Pati A."/>
            <person name="Chen A."/>
            <person name="Palaniappan K."/>
            <person name="Land M."/>
            <person name="Hauser L."/>
            <person name="Chang Y.J."/>
            <person name="Jeffries C.D."/>
            <person name="Rohde M."/>
            <person name="Pukall R."/>
            <person name="Sikorski J."/>
            <person name="Goker M."/>
            <person name="Woyke T."/>
            <person name="Bristow J."/>
            <person name="Eisen J.A."/>
            <person name="Markowitz V."/>
            <person name="Hugenholtz P."/>
            <person name="Kyrpides N.C."/>
            <person name="Klenk H.P."/>
            <person name="Lapidus A."/>
        </authorList>
    </citation>
    <scope>NUCLEOTIDE SEQUENCE [LARGE SCALE GENOMIC DNA]</scope>
    <source>
        <strain evidence="2">ATCC 23552 / DSM 43043 / JCM 3097 / NBRC 12989 / 7 KIP</strain>
    </source>
</reference>
<sequence>MAMFRKDPASGIAAVSELRRAVVEDARRLVLEISGHAPTQRIDPMSLGLVLVLGEVASRAVPLSVRSLEGGQWSGEELCLAVVTDQRLLLRRAHGELVSFWWATVVGLEVDLAQQRMVLDFADGRPCGLFGSHVAVPAVMAIACIYGAEGLIRHPSLESLRDPVITPGA</sequence>
<proteinExistence type="predicted"/>
<dbReference type="OrthoDB" id="4871193at2"/>
<dbReference type="eggNOG" id="ENOG5032EP1">
    <property type="taxonomic scope" value="Bacteria"/>
</dbReference>
<evidence type="ECO:0000313" key="2">
    <source>
        <dbReference type="Proteomes" id="UP000008914"/>
    </source>
</evidence>
<dbReference type="KEGG" id="ica:Intca_3104"/>
<organism evidence="1 2">
    <name type="scientific">Intrasporangium calvum (strain ATCC 23552 / DSM 43043 / JCM 3097 / NBRC 12989 / NCIMB 10167 / NRRL B-3866 / 7 KIP)</name>
    <dbReference type="NCBI Taxonomy" id="710696"/>
    <lineage>
        <taxon>Bacteria</taxon>
        <taxon>Bacillati</taxon>
        <taxon>Actinomycetota</taxon>
        <taxon>Actinomycetes</taxon>
        <taxon>Micrococcales</taxon>
        <taxon>Intrasporangiaceae</taxon>
        <taxon>Intrasporangium</taxon>
    </lineage>
</organism>
<dbReference type="EMBL" id="CP002343">
    <property type="protein sequence ID" value="ADU49590.1"/>
    <property type="molecule type" value="Genomic_DNA"/>
</dbReference>
<dbReference type="AlphaFoldDB" id="E6SCI6"/>
<protein>
    <submittedName>
        <fullName evidence="1">Uncharacterized protein</fullName>
    </submittedName>
</protein>
<evidence type="ECO:0000313" key="1">
    <source>
        <dbReference type="EMBL" id="ADU49590.1"/>
    </source>
</evidence>
<dbReference type="HOGENOM" id="CLU_1576383_0_0_11"/>
<keyword evidence="2" id="KW-1185">Reference proteome</keyword>
<accession>E6SCI6</accession>
<dbReference type="Proteomes" id="UP000008914">
    <property type="component" value="Chromosome"/>
</dbReference>
<name>E6SCI6_INTC7</name>